<dbReference type="GO" id="GO:0005737">
    <property type="term" value="C:cytoplasm"/>
    <property type="evidence" value="ECO:0007669"/>
    <property type="project" value="TreeGrafter"/>
</dbReference>
<dbReference type="PROSITE" id="PS00636">
    <property type="entry name" value="DNAJ_1"/>
    <property type="match status" value="1"/>
</dbReference>
<dbReference type="Proteomes" id="UP000194260">
    <property type="component" value="Chromosome"/>
</dbReference>
<dbReference type="CDD" id="cd10747">
    <property type="entry name" value="DnaJ_C"/>
    <property type="match status" value="1"/>
</dbReference>
<dbReference type="SMART" id="SM00271">
    <property type="entry name" value="DnaJ"/>
    <property type="match status" value="1"/>
</dbReference>
<evidence type="ECO:0000313" key="5">
    <source>
        <dbReference type="Proteomes" id="UP000194260"/>
    </source>
</evidence>
<keyword evidence="6" id="KW-1185">Reference proteome</keyword>
<keyword evidence="1" id="KW-0143">Chaperone</keyword>
<evidence type="ECO:0000259" key="2">
    <source>
        <dbReference type="PROSITE" id="PS50076"/>
    </source>
</evidence>
<dbReference type="Pfam" id="PF00226">
    <property type="entry name" value="DnaJ"/>
    <property type="match status" value="1"/>
</dbReference>
<dbReference type="AlphaFoldDB" id="A0A1X9SX48"/>
<evidence type="ECO:0000313" key="4">
    <source>
        <dbReference type="EMBL" id="MEE3743961.1"/>
    </source>
</evidence>
<evidence type="ECO:0000313" key="6">
    <source>
        <dbReference type="Proteomes" id="UP001331664"/>
    </source>
</evidence>
<gene>
    <name evidence="3" type="primary">cbpA</name>
    <name evidence="3" type="ORF">CSUIS_0963</name>
    <name evidence="4" type="ORF">V2I23_01455</name>
</gene>
<dbReference type="GO" id="GO:0051082">
    <property type="term" value="F:unfolded protein binding"/>
    <property type="evidence" value="ECO:0007669"/>
    <property type="project" value="InterPro"/>
</dbReference>
<dbReference type="InterPro" id="IPR008971">
    <property type="entry name" value="HSP40/DnaJ_pept-bd"/>
</dbReference>
<dbReference type="Gene3D" id="1.10.287.110">
    <property type="entry name" value="DnaJ domain"/>
    <property type="match status" value="1"/>
</dbReference>
<dbReference type="FunFam" id="2.60.260.20:FF:000013">
    <property type="entry name" value="DnaJ subfamily B member 11"/>
    <property type="match status" value="1"/>
</dbReference>
<name>A0A1X9SX48_9BACT</name>
<protein>
    <submittedName>
        <fullName evidence="3">Co-chaperone-curved DNA binding protein A</fullName>
    </submittedName>
    <submittedName>
        <fullName evidence="4">DnaJ C-terminal domain-containing protein</fullName>
    </submittedName>
</protein>
<dbReference type="EMBL" id="CP018789">
    <property type="protein sequence ID" value="ARR00776.1"/>
    <property type="molecule type" value="Genomic_DNA"/>
</dbReference>
<reference evidence="5" key="1">
    <citation type="journal article" date="2017" name="Genome Biol. Evol.">
        <title>Comparative Genomic Analysis Identifies a Campylobacter Clade Deficient in Selenium Metabolism.</title>
        <authorList>
            <person name="Miller W.G."/>
            <person name="Yee E."/>
            <person name="Lopes B.S."/>
            <person name="Chapman M.H."/>
            <person name="Huynh S."/>
            <person name="Bono J.L."/>
            <person name="Parker C.T."/>
            <person name="Strachan N.J.C."/>
            <person name="Forbes K.J."/>
        </authorList>
    </citation>
    <scope>NUCLEOTIDE SEQUENCE [LARGE SCALE GENOMIC DNA]</scope>
    <source>
        <strain evidence="5">RM6137</strain>
    </source>
</reference>
<reference evidence="4 6" key="3">
    <citation type="submission" date="2024-01" db="EMBL/GenBank/DDBJ databases">
        <title>Campylobacter porcellus sp. nov.</title>
        <authorList>
            <person name="Papic B."/>
            <person name="Gruntar I."/>
        </authorList>
    </citation>
    <scope>NUCLEOTIDE SEQUENCE [LARGE SCALE GENOMIC DNA]</scope>
    <source>
        <strain evidence="4 6">CX2-4855-23</strain>
    </source>
</reference>
<dbReference type="Gene3D" id="2.60.260.20">
    <property type="entry name" value="Urease metallochaperone UreE, N-terminal domain"/>
    <property type="match status" value="2"/>
</dbReference>
<dbReference type="PRINTS" id="PR00625">
    <property type="entry name" value="JDOMAIN"/>
</dbReference>
<dbReference type="SUPFAM" id="SSF46565">
    <property type="entry name" value="Chaperone J-domain"/>
    <property type="match status" value="1"/>
</dbReference>
<dbReference type="InterPro" id="IPR036869">
    <property type="entry name" value="J_dom_sf"/>
</dbReference>
<dbReference type="PROSITE" id="PS50076">
    <property type="entry name" value="DNAJ_2"/>
    <property type="match status" value="1"/>
</dbReference>
<dbReference type="KEGG" id="camy:CSUIS_0963"/>
<dbReference type="Pfam" id="PF01556">
    <property type="entry name" value="DnaJ_C"/>
    <property type="match status" value="1"/>
</dbReference>
<accession>A0A1X9SX48</accession>
<feature type="domain" description="J" evidence="2">
    <location>
        <begin position="4"/>
        <end position="68"/>
    </location>
</feature>
<dbReference type="Proteomes" id="UP001331664">
    <property type="component" value="Unassembled WGS sequence"/>
</dbReference>
<reference evidence="3" key="2">
    <citation type="journal article" date="2017" name="Genome Biol. Evol.">
        <title>Comparative genomic analysis identifies a Campylobacter clade deficient in selenium metabolism.</title>
        <authorList>
            <person name="Miller W.G."/>
            <person name="Yee E."/>
            <person name="Lopes B.S."/>
            <person name="Chapman M.H."/>
            <person name="Huynh S."/>
            <person name="Bono J.L."/>
            <person name="Parker C.T."/>
            <person name="Strachan N.J.C."/>
            <person name="Forbes K.J."/>
        </authorList>
    </citation>
    <scope>NUCLEOTIDE SEQUENCE [LARGE SCALE GENOMIC DNA]</scope>
    <source>
        <strain evidence="3">RM6137</strain>
    </source>
</reference>
<dbReference type="CDD" id="cd06257">
    <property type="entry name" value="DnaJ"/>
    <property type="match status" value="1"/>
</dbReference>
<evidence type="ECO:0000313" key="3">
    <source>
        <dbReference type="EMBL" id="ARR00776.1"/>
    </source>
</evidence>
<dbReference type="STRING" id="1660073.CSUIS_0963"/>
<dbReference type="InterPro" id="IPR001623">
    <property type="entry name" value="DnaJ_domain"/>
</dbReference>
<dbReference type="PANTHER" id="PTHR43096:SF52">
    <property type="entry name" value="DNAJ HOMOLOG 1, MITOCHONDRIAL-RELATED"/>
    <property type="match status" value="1"/>
</dbReference>
<organism evidence="3 5">
    <name type="scientific">Campylobacter porcelli</name>
    <dbReference type="NCBI Taxonomy" id="1660073"/>
    <lineage>
        <taxon>Bacteria</taxon>
        <taxon>Pseudomonadati</taxon>
        <taxon>Campylobacterota</taxon>
        <taxon>Epsilonproteobacteria</taxon>
        <taxon>Campylobacterales</taxon>
        <taxon>Campylobacteraceae</taxon>
        <taxon>Campylobacter</taxon>
    </lineage>
</organism>
<dbReference type="GO" id="GO:0042026">
    <property type="term" value="P:protein refolding"/>
    <property type="evidence" value="ECO:0007669"/>
    <property type="project" value="TreeGrafter"/>
</dbReference>
<sequence>MSNSLYETLGISKGASSDEIKKAYRKLARQYHPDINKEPGAEEKFKEINAAYEILSDETKRQQYDQYGDSMFGGQSFHDFSRANFGSNADINDILNQIFGNFGRSSGSRRGFGGFSSSGFESFDGFGGGFGQNLDIQAKINISFELAVNGGDYEFSINGEKIKIKIPAGLKSGEKLRARNKGKSAGSHRGDLIITVNIEDDKEYKRDGDDLYKNLDISLKTALFGGKIEVKTFKKDVSIKIPANTKNGQKIRLKGYGVKNRKSEIYGDMYLVINVVLPDVDQLDAQLKDLLQTKL</sequence>
<dbReference type="PANTHER" id="PTHR43096">
    <property type="entry name" value="DNAJ HOMOLOG 1, MITOCHONDRIAL-RELATED"/>
    <property type="match status" value="1"/>
</dbReference>
<proteinExistence type="predicted"/>
<evidence type="ECO:0000256" key="1">
    <source>
        <dbReference type="ARBA" id="ARBA00023186"/>
    </source>
</evidence>
<dbReference type="RefSeq" id="WP_086297498.1">
    <property type="nucleotide sequence ID" value="NZ_CP018789.1"/>
</dbReference>
<dbReference type="InterPro" id="IPR002939">
    <property type="entry name" value="DnaJ_C"/>
</dbReference>
<dbReference type="InterPro" id="IPR018253">
    <property type="entry name" value="DnaJ_domain_CS"/>
</dbReference>
<dbReference type="EMBL" id="JAZBRD010000001">
    <property type="protein sequence ID" value="MEE3743961.1"/>
    <property type="molecule type" value="Genomic_DNA"/>
</dbReference>
<dbReference type="SUPFAM" id="SSF49493">
    <property type="entry name" value="HSP40/DnaJ peptide-binding domain"/>
    <property type="match status" value="2"/>
</dbReference>